<proteinExistence type="predicted"/>
<dbReference type="Gene3D" id="1.20.1250.20">
    <property type="entry name" value="MFS general substrate transporter like domains"/>
    <property type="match status" value="1"/>
</dbReference>
<reference evidence="6" key="1">
    <citation type="submission" date="2018-08" db="EMBL/GenBank/DDBJ databases">
        <authorList>
            <person name="Im W.T."/>
        </authorList>
    </citation>
    <scope>NUCLEOTIDE SEQUENCE [LARGE SCALE GENOMIC DNA]</scope>
    <source>
        <strain evidence="6">LA-28</strain>
    </source>
</reference>
<feature type="transmembrane region" description="Helical" evidence="4">
    <location>
        <begin position="166"/>
        <end position="189"/>
    </location>
</feature>
<dbReference type="InterPro" id="IPR050327">
    <property type="entry name" value="Proton-linked_MCT"/>
</dbReference>
<feature type="transmembrane region" description="Helical" evidence="4">
    <location>
        <begin position="215"/>
        <end position="238"/>
    </location>
</feature>
<dbReference type="PANTHER" id="PTHR11360">
    <property type="entry name" value="MONOCARBOXYLATE TRANSPORTER"/>
    <property type="match status" value="1"/>
</dbReference>
<feature type="transmembrane region" description="Helical" evidence="4">
    <location>
        <begin position="302"/>
        <end position="320"/>
    </location>
</feature>
<evidence type="ECO:0000313" key="6">
    <source>
        <dbReference type="Proteomes" id="UP000262379"/>
    </source>
</evidence>
<dbReference type="GO" id="GO:0022857">
    <property type="term" value="F:transmembrane transporter activity"/>
    <property type="evidence" value="ECO:0007669"/>
    <property type="project" value="InterPro"/>
</dbReference>
<feature type="transmembrane region" description="Helical" evidence="4">
    <location>
        <begin position="46"/>
        <end position="70"/>
    </location>
</feature>
<dbReference type="InterPro" id="IPR036259">
    <property type="entry name" value="MFS_trans_sf"/>
</dbReference>
<keyword evidence="1 4" id="KW-0812">Transmembrane</keyword>
<dbReference type="Pfam" id="PF07690">
    <property type="entry name" value="MFS_1"/>
    <property type="match status" value="1"/>
</dbReference>
<name>A0A371XEV8_9HYPH</name>
<organism evidence="5 6">
    <name type="scientific">Mesorhizobium denitrificans</name>
    <dbReference type="NCBI Taxonomy" id="2294114"/>
    <lineage>
        <taxon>Bacteria</taxon>
        <taxon>Pseudomonadati</taxon>
        <taxon>Pseudomonadota</taxon>
        <taxon>Alphaproteobacteria</taxon>
        <taxon>Hyphomicrobiales</taxon>
        <taxon>Phyllobacteriaceae</taxon>
        <taxon>Mesorhizobium</taxon>
    </lineage>
</organism>
<keyword evidence="3 4" id="KW-0472">Membrane</keyword>
<feature type="transmembrane region" description="Helical" evidence="4">
    <location>
        <begin position="12"/>
        <end position="34"/>
    </location>
</feature>
<feature type="transmembrane region" description="Helical" evidence="4">
    <location>
        <begin position="371"/>
        <end position="390"/>
    </location>
</feature>
<dbReference type="EMBL" id="QURN01000006">
    <property type="protein sequence ID" value="RFC67765.1"/>
    <property type="molecule type" value="Genomic_DNA"/>
</dbReference>
<evidence type="ECO:0000256" key="3">
    <source>
        <dbReference type="ARBA" id="ARBA00023136"/>
    </source>
</evidence>
<comment type="caution">
    <text evidence="5">The sequence shown here is derived from an EMBL/GenBank/DDBJ whole genome shotgun (WGS) entry which is preliminary data.</text>
</comment>
<dbReference type="RefSeq" id="WP_116623599.1">
    <property type="nucleotide sequence ID" value="NZ_QURN01000006.1"/>
</dbReference>
<evidence type="ECO:0000256" key="1">
    <source>
        <dbReference type="ARBA" id="ARBA00022692"/>
    </source>
</evidence>
<keyword evidence="6" id="KW-1185">Reference proteome</keyword>
<accession>A0A371XEV8</accession>
<evidence type="ECO:0000256" key="2">
    <source>
        <dbReference type="ARBA" id="ARBA00022989"/>
    </source>
</evidence>
<feature type="transmembrane region" description="Helical" evidence="4">
    <location>
        <begin position="244"/>
        <end position="265"/>
    </location>
</feature>
<dbReference type="AlphaFoldDB" id="A0A371XEV8"/>
<evidence type="ECO:0000313" key="5">
    <source>
        <dbReference type="EMBL" id="RFC67765.1"/>
    </source>
</evidence>
<feature type="transmembrane region" description="Helical" evidence="4">
    <location>
        <begin position="141"/>
        <end position="160"/>
    </location>
</feature>
<sequence length="394" mass="41318">MSSAISATTARPWVVASALGATQIFAFGSSYYLLGVLGAPINADTGWSLTFMSGAQSAGMLIAGLVSPWVGRTIGRNGGRGVMAIGFLMLALGLLLLSISNHKATFLTGWLLLGAGMGGCLYDAAFASLGRLYGAAARSAIATVTLWGGFASTICWPLSAALLPEIGWRGICITYALISLLFCIPLVLWGLRGNVIPVPAVSKNEPALEPSDRPIYYLLMATFVVIALSMSVIYIHLIELLQSRGLGLAAAVALGALIGPSQVAARSLDLFFGSRHHPVWSFLIAQFGCALGLALFAMGFQYLSVAIIIFSAGNGIYSIARGSLPLTLFGPEKFATIIGLLARPGYIAYALAPSVGALMIETAGAQRTVEILTLAMTVNVALSMWLAVLVRRRL</sequence>
<dbReference type="InterPro" id="IPR011701">
    <property type="entry name" value="MFS"/>
</dbReference>
<feature type="transmembrane region" description="Helical" evidence="4">
    <location>
        <begin position="82"/>
        <end position="100"/>
    </location>
</feature>
<evidence type="ECO:0000256" key="4">
    <source>
        <dbReference type="SAM" id="Phobius"/>
    </source>
</evidence>
<dbReference type="Proteomes" id="UP000262379">
    <property type="component" value="Unassembled WGS sequence"/>
</dbReference>
<dbReference type="SUPFAM" id="SSF103473">
    <property type="entry name" value="MFS general substrate transporter"/>
    <property type="match status" value="1"/>
</dbReference>
<keyword evidence="2 4" id="KW-1133">Transmembrane helix</keyword>
<dbReference type="PANTHER" id="PTHR11360:SF308">
    <property type="entry name" value="BLL3089 PROTEIN"/>
    <property type="match status" value="1"/>
</dbReference>
<gene>
    <name evidence="5" type="ORF">DY251_09220</name>
</gene>
<feature type="transmembrane region" description="Helical" evidence="4">
    <location>
        <begin position="106"/>
        <end position="129"/>
    </location>
</feature>
<feature type="transmembrane region" description="Helical" evidence="4">
    <location>
        <begin position="277"/>
        <end position="296"/>
    </location>
</feature>
<protein>
    <submittedName>
        <fullName evidence="5">MFS transporter</fullName>
    </submittedName>
</protein>
<feature type="transmembrane region" description="Helical" evidence="4">
    <location>
        <begin position="340"/>
        <end position="359"/>
    </location>
</feature>